<dbReference type="EMBL" id="LN885086">
    <property type="protein sequence ID" value="CUQ65024.1"/>
    <property type="molecule type" value="Genomic_DNA"/>
</dbReference>
<keyword evidence="2" id="KW-1185">Reference proteome</keyword>
<reference evidence="2" key="1">
    <citation type="submission" date="2015-09" db="EMBL/GenBank/DDBJ databases">
        <authorList>
            <person name="Daims H."/>
        </authorList>
    </citation>
    <scope>NUCLEOTIDE SEQUENCE [LARGE SCALE GENOMIC DNA]</scope>
</reference>
<accession>A0A0S4KP06</accession>
<name>A0A0S4KP06_9BACT</name>
<organism evidence="1 2">
    <name type="scientific">Candidatus Nitrospira inopinata</name>
    <dbReference type="NCBI Taxonomy" id="1715989"/>
    <lineage>
        <taxon>Bacteria</taxon>
        <taxon>Pseudomonadati</taxon>
        <taxon>Nitrospirota</taxon>
        <taxon>Nitrospiria</taxon>
        <taxon>Nitrospirales</taxon>
        <taxon>Nitrospiraceae</taxon>
        <taxon>Nitrospira</taxon>
    </lineage>
</organism>
<protein>
    <submittedName>
        <fullName evidence="1">Uncharacterized protein</fullName>
    </submittedName>
</protein>
<dbReference type="Proteomes" id="UP000066284">
    <property type="component" value="Chromosome 1"/>
</dbReference>
<evidence type="ECO:0000313" key="2">
    <source>
        <dbReference type="Proteomes" id="UP000066284"/>
    </source>
</evidence>
<sequence length="194" mass="22479">MGDHRTIRRLRKGGDHGYQNCHPSGCLSHNLDPRLLGVLLASVVSGSRARWAMSLMTFNSILFQEADGSTEWKAPDATDFFHDLNLDQIVRTITKGWEHYDLTTFFRTTLNDLDRIAYCQEVMKDLEDKTLMQAVRSFSQRMRAMRQHLDQAKRLSDKHEKEGWFLAAVELYCGAVERLSQNLARESSTRNWRD</sequence>
<dbReference type="AlphaFoldDB" id="A0A0S4KP06"/>
<dbReference type="STRING" id="1715989.NITINOP_0047"/>
<gene>
    <name evidence="1" type="ORF">NITINOP_0047</name>
</gene>
<dbReference type="KEGG" id="nio:NITINOP_0047"/>
<proteinExistence type="predicted"/>
<evidence type="ECO:0000313" key="1">
    <source>
        <dbReference type="EMBL" id="CUQ65024.1"/>
    </source>
</evidence>